<dbReference type="Proteomes" id="UP000000286">
    <property type="component" value="Chromosome II"/>
</dbReference>
<accession>C8Z3Y4</accession>
<gene>
    <name evidence="2" type="ORF">EC1118_1B15_1145g</name>
</gene>
<protein>
    <submittedName>
        <fullName evidence="2">EC1118_1B15_1145p</fullName>
    </submittedName>
</protein>
<feature type="transmembrane region" description="Helical" evidence="1">
    <location>
        <begin position="100"/>
        <end position="119"/>
    </location>
</feature>
<dbReference type="AlphaFoldDB" id="C8Z3Y4"/>
<keyword evidence="1" id="KW-1133">Transmembrane helix</keyword>
<reference evidence="2 3" key="1">
    <citation type="journal article" date="2009" name="Proc. Natl. Acad. Sci. U.S.A.">
        <title>Eukaryote-to-eukaryote gene transfer events revealed by the genome sequence of the wine yeast Saccharomyces cerevisiae EC1118.</title>
        <authorList>
            <person name="Novo M."/>
            <person name="Bigey F."/>
            <person name="Beyne E."/>
            <person name="Galeote V."/>
            <person name="Gavory F."/>
            <person name="Mallet S."/>
            <person name="Cambot B."/>
            <person name="Legras J.L."/>
            <person name="Wincker P."/>
            <person name="Casaregola S."/>
            <person name="Dequin S."/>
        </authorList>
    </citation>
    <scope>NUCLEOTIDE SEQUENCE [LARGE SCALE GENOMIC DNA]</scope>
    <source>
        <strain evidence="3">Lalvin EC1118 / Prise de mousse</strain>
    </source>
</reference>
<keyword evidence="1" id="KW-0472">Membrane</keyword>
<dbReference type="HOGENOM" id="CLU_1908320_0_0_1"/>
<sequence>MRSRNKDHGSLLRYLETAPASDFSKEAVEDVVQQPCGDGVKYLLGSARLLVDVCLISRRLDAFGLDGTVIRSFLCALGRGRFLREFWCRHFFLPRCKRPCALFTIYLIPGFLHLIHSVMNYKPLLTSIFPNHK</sequence>
<keyword evidence="1" id="KW-0812">Transmembrane</keyword>
<evidence type="ECO:0000313" key="2">
    <source>
        <dbReference type="EMBL" id="CAY77773.1"/>
    </source>
</evidence>
<name>C8Z3Y4_YEAS8</name>
<evidence type="ECO:0000313" key="3">
    <source>
        <dbReference type="Proteomes" id="UP000000286"/>
    </source>
</evidence>
<dbReference type="EMBL" id="FN393060">
    <property type="protein sequence ID" value="CAY77773.1"/>
    <property type="molecule type" value="Genomic_DNA"/>
</dbReference>
<evidence type="ECO:0000256" key="1">
    <source>
        <dbReference type="SAM" id="Phobius"/>
    </source>
</evidence>
<proteinExistence type="predicted"/>
<organism evidence="2 3">
    <name type="scientific">Saccharomyces cerevisiae (strain Lalvin EC1118 / Prise de mousse)</name>
    <name type="common">Baker's yeast</name>
    <dbReference type="NCBI Taxonomy" id="643680"/>
    <lineage>
        <taxon>Eukaryota</taxon>
        <taxon>Fungi</taxon>
        <taxon>Dikarya</taxon>
        <taxon>Ascomycota</taxon>
        <taxon>Saccharomycotina</taxon>
        <taxon>Saccharomycetes</taxon>
        <taxon>Saccharomycetales</taxon>
        <taxon>Saccharomycetaceae</taxon>
        <taxon>Saccharomyces</taxon>
    </lineage>
</organism>